<dbReference type="EMBL" id="JAWDEY010000006">
    <property type="protein sequence ID" value="KAK6590557.1"/>
    <property type="molecule type" value="Genomic_DNA"/>
</dbReference>
<proteinExistence type="predicted"/>
<dbReference type="AlphaFoldDB" id="A0AAV9Y0T4"/>
<accession>A0AAV9Y0T4</accession>
<gene>
    <name evidence="1" type="ORF">RS030_152362</name>
</gene>
<keyword evidence="2" id="KW-1185">Reference proteome</keyword>
<sequence>MTSSNACPASNMNDNSNALVTSSCKTAECHCEGNGVVITQSSTPNITQKCYITNSGCHEAVVTTTTQEVRRHKCPPKVQKIHEHVSTSQNHSCSHQINNSSCNSIPMSCYGCNTCTGYRNICCGKSGVCFRSQSQNYQSTCNRCHHYCNCSCCCCSSSTVQTTLYPVFMTYPFGQGKNIEVPYTYFSQPQSIPPRHPLTEGVQYQY</sequence>
<evidence type="ECO:0000313" key="1">
    <source>
        <dbReference type="EMBL" id="KAK6590557.1"/>
    </source>
</evidence>
<evidence type="ECO:0000313" key="2">
    <source>
        <dbReference type="Proteomes" id="UP001311799"/>
    </source>
</evidence>
<comment type="caution">
    <text evidence="1">The sequence shown here is derived from an EMBL/GenBank/DDBJ whole genome shotgun (WGS) entry which is preliminary data.</text>
</comment>
<name>A0AAV9Y0T4_9CRYT</name>
<protein>
    <submittedName>
        <fullName evidence="1">Cysteine-rich protein</fullName>
    </submittedName>
</protein>
<dbReference type="Proteomes" id="UP001311799">
    <property type="component" value="Unassembled WGS sequence"/>
</dbReference>
<reference evidence="1 2" key="1">
    <citation type="submission" date="2023-10" db="EMBL/GenBank/DDBJ databases">
        <title>Comparative genomics analysis reveals potential genetic determinants of host preference in Cryptosporidium xiaoi.</title>
        <authorList>
            <person name="Xiao L."/>
            <person name="Li J."/>
        </authorList>
    </citation>
    <scope>NUCLEOTIDE SEQUENCE [LARGE SCALE GENOMIC DNA]</scope>
    <source>
        <strain evidence="1 2">52996</strain>
    </source>
</reference>
<organism evidence="1 2">
    <name type="scientific">Cryptosporidium xiaoi</name>
    <dbReference type="NCBI Taxonomy" id="659607"/>
    <lineage>
        <taxon>Eukaryota</taxon>
        <taxon>Sar</taxon>
        <taxon>Alveolata</taxon>
        <taxon>Apicomplexa</taxon>
        <taxon>Conoidasida</taxon>
        <taxon>Coccidia</taxon>
        <taxon>Eucoccidiorida</taxon>
        <taxon>Eimeriorina</taxon>
        <taxon>Cryptosporidiidae</taxon>
        <taxon>Cryptosporidium</taxon>
    </lineage>
</organism>